<gene>
    <name evidence="2" type="ORF">EZS28_000972</name>
</gene>
<evidence type="ECO:0000259" key="1">
    <source>
        <dbReference type="PROSITE" id="PS50878"/>
    </source>
</evidence>
<accession>A0A5J4X8K4</accession>
<organism evidence="2 3">
    <name type="scientific">Streblomastix strix</name>
    <dbReference type="NCBI Taxonomy" id="222440"/>
    <lineage>
        <taxon>Eukaryota</taxon>
        <taxon>Metamonada</taxon>
        <taxon>Preaxostyla</taxon>
        <taxon>Oxymonadida</taxon>
        <taxon>Streblomastigidae</taxon>
        <taxon>Streblomastix</taxon>
    </lineage>
</organism>
<proteinExistence type="predicted"/>
<dbReference type="SUPFAM" id="SSF56672">
    <property type="entry name" value="DNA/RNA polymerases"/>
    <property type="match status" value="1"/>
</dbReference>
<dbReference type="InterPro" id="IPR043128">
    <property type="entry name" value="Rev_trsase/Diguanyl_cyclase"/>
</dbReference>
<dbReference type="InterPro" id="IPR043502">
    <property type="entry name" value="DNA/RNA_pol_sf"/>
</dbReference>
<reference evidence="2 3" key="1">
    <citation type="submission" date="2019-03" db="EMBL/GenBank/DDBJ databases">
        <title>Single cell metagenomics reveals metabolic interactions within the superorganism composed of flagellate Streblomastix strix and complex community of Bacteroidetes bacteria on its surface.</title>
        <authorList>
            <person name="Treitli S.C."/>
            <person name="Kolisko M."/>
            <person name="Husnik F."/>
            <person name="Keeling P."/>
            <person name="Hampl V."/>
        </authorList>
    </citation>
    <scope>NUCLEOTIDE SEQUENCE [LARGE SCALE GENOMIC DNA]</scope>
    <source>
        <strain evidence="2">ST1C</strain>
    </source>
</reference>
<dbReference type="InterPro" id="IPR052055">
    <property type="entry name" value="Hepadnavirus_pol/RT"/>
</dbReference>
<dbReference type="PANTHER" id="PTHR33050:SF7">
    <property type="entry name" value="RIBONUCLEASE H"/>
    <property type="match status" value="1"/>
</dbReference>
<sequence>MKFRGTVEEARENKIMLEEELKENIVIPIRKKQIKWYNPTFMIMKAKVQSESQPYLTFEFQNNHYTYRTIPFGTKSSPIYFVKAMETIIQQVKMNIETRVINYVDDILLLHKNKENLKNMTQRVIDTFKYFRFIKNTKKSQTEPNQTAIFLRWKWNQTNSTAKMKLKKQILFLHDLYYMRRLIKSGKEITVKQTVKLIRKINYLRQQFLEASLLLHTTDHQNAQAARLKRWNTTMIMNMNAIPDIN</sequence>
<dbReference type="Gene3D" id="3.30.70.270">
    <property type="match status" value="1"/>
</dbReference>
<dbReference type="EMBL" id="SNRW01000092">
    <property type="protein sequence ID" value="KAA6403507.1"/>
    <property type="molecule type" value="Genomic_DNA"/>
</dbReference>
<dbReference type="InterPro" id="IPR000477">
    <property type="entry name" value="RT_dom"/>
</dbReference>
<dbReference type="Pfam" id="PF00078">
    <property type="entry name" value="RVT_1"/>
    <property type="match status" value="1"/>
</dbReference>
<evidence type="ECO:0000313" key="2">
    <source>
        <dbReference type="EMBL" id="KAA6403507.1"/>
    </source>
</evidence>
<comment type="caution">
    <text evidence="2">The sequence shown here is derived from an EMBL/GenBank/DDBJ whole genome shotgun (WGS) entry which is preliminary data.</text>
</comment>
<dbReference type="PANTHER" id="PTHR33050">
    <property type="entry name" value="REVERSE TRANSCRIPTASE DOMAIN-CONTAINING PROTEIN"/>
    <property type="match status" value="1"/>
</dbReference>
<name>A0A5J4X8K4_9EUKA</name>
<evidence type="ECO:0000313" key="3">
    <source>
        <dbReference type="Proteomes" id="UP000324800"/>
    </source>
</evidence>
<dbReference type="PROSITE" id="PS50878">
    <property type="entry name" value="RT_POL"/>
    <property type="match status" value="1"/>
</dbReference>
<feature type="domain" description="Reverse transcriptase" evidence="1">
    <location>
        <begin position="1"/>
        <end position="155"/>
    </location>
</feature>
<protein>
    <recommendedName>
        <fullName evidence="1">Reverse transcriptase domain-containing protein</fullName>
    </recommendedName>
</protein>
<dbReference type="OrthoDB" id="420169at2759"/>
<dbReference type="Proteomes" id="UP000324800">
    <property type="component" value="Unassembled WGS sequence"/>
</dbReference>
<dbReference type="AlphaFoldDB" id="A0A5J4X8K4"/>